<proteinExistence type="inferred from homology"/>
<dbReference type="InterPro" id="IPR002937">
    <property type="entry name" value="Amino_oxidase"/>
</dbReference>
<comment type="similarity">
    <text evidence="2">Belongs to the tryptophan 2-monooxygenase family.</text>
</comment>
<keyword evidence="5" id="KW-0073">Auxin biosynthesis</keyword>
<keyword evidence="9" id="KW-1185">Reference proteome</keyword>
<evidence type="ECO:0000256" key="3">
    <source>
        <dbReference type="ARBA" id="ARBA00012535"/>
    </source>
</evidence>
<evidence type="ECO:0000313" key="9">
    <source>
        <dbReference type="Proteomes" id="UP001165367"/>
    </source>
</evidence>
<name>A0ABS9KT50_9BACT</name>
<dbReference type="PANTHER" id="PTHR10742">
    <property type="entry name" value="FLAVIN MONOAMINE OXIDASE"/>
    <property type="match status" value="1"/>
</dbReference>
<dbReference type="SUPFAM" id="SSF51905">
    <property type="entry name" value="FAD/NAD(P)-binding domain"/>
    <property type="match status" value="1"/>
</dbReference>
<evidence type="ECO:0000313" key="8">
    <source>
        <dbReference type="EMBL" id="MCG2615509.1"/>
    </source>
</evidence>
<gene>
    <name evidence="8" type="ORF">LZZ85_14510</name>
</gene>
<dbReference type="InterPro" id="IPR036188">
    <property type="entry name" value="FAD/NAD-bd_sf"/>
</dbReference>
<evidence type="ECO:0000256" key="5">
    <source>
        <dbReference type="ARBA" id="ARBA00023070"/>
    </source>
</evidence>
<dbReference type="Proteomes" id="UP001165367">
    <property type="component" value="Unassembled WGS sequence"/>
</dbReference>
<dbReference type="Pfam" id="PF01593">
    <property type="entry name" value="Amino_oxidase"/>
    <property type="match status" value="1"/>
</dbReference>
<dbReference type="InterPro" id="IPR050281">
    <property type="entry name" value="Flavin_monoamine_oxidase"/>
</dbReference>
<dbReference type="EC" id="1.13.12.3" evidence="3"/>
<comment type="caution">
    <text evidence="8">The sequence shown here is derived from an EMBL/GenBank/DDBJ whole genome shotgun (WGS) entry which is preliminary data.</text>
</comment>
<dbReference type="Gene3D" id="3.50.50.60">
    <property type="entry name" value="FAD/NAD(P)-binding domain"/>
    <property type="match status" value="1"/>
</dbReference>
<comment type="pathway">
    <text evidence="1">Plant hormone metabolism; auxin biosynthesis.</text>
</comment>
<protein>
    <recommendedName>
        <fullName evidence="4">Tryptophan 2-monooxygenase</fullName>
        <ecNumber evidence="3">1.13.12.3</ecNumber>
    </recommendedName>
</protein>
<dbReference type="RefSeq" id="WP_237873350.1">
    <property type="nucleotide sequence ID" value="NZ_JAKLTR010000009.1"/>
</dbReference>
<evidence type="ECO:0000256" key="2">
    <source>
        <dbReference type="ARBA" id="ARBA00005833"/>
    </source>
</evidence>
<dbReference type="PANTHER" id="PTHR10742:SF410">
    <property type="entry name" value="LYSINE-SPECIFIC HISTONE DEMETHYLASE 2"/>
    <property type="match status" value="1"/>
</dbReference>
<comment type="catalytic activity">
    <reaction evidence="6">
        <text>L-tryptophan + O2 = indole-3-acetamide + CO2 + H2O</text>
        <dbReference type="Rhea" id="RHEA:16165"/>
        <dbReference type="ChEBI" id="CHEBI:15377"/>
        <dbReference type="ChEBI" id="CHEBI:15379"/>
        <dbReference type="ChEBI" id="CHEBI:16031"/>
        <dbReference type="ChEBI" id="CHEBI:16526"/>
        <dbReference type="ChEBI" id="CHEBI:57912"/>
        <dbReference type="EC" id="1.13.12.3"/>
    </reaction>
</comment>
<dbReference type="SUPFAM" id="SSF54373">
    <property type="entry name" value="FAD-linked reductases, C-terminal domain"/>
    <property type="match status" value="1"/>
</dbReference>
<sequence length="426" mass="47271">MNTTSSADIIIVGAGAAGLMAAMDLSRQYKVLILEARPVPGGRIRTFYNADMPGHIEQGAEFVHGNLPLTLSLLRQAGLQYTAVEGGIFHVKDGQWQQSEEMIEGWDELIDKMKKEEAGSTMLTFLQKHYAAPAHAALRGYITRFAEGFDLADINRVSVRSLLDEWQHEMDANFRVDRGYMSLIRFIEAECLKLGCTILYDTPVKLIEWASGGVKAYKDPGTIYGAKKILVTIPLGLLQSREAVDAIRFVPAIDAYLDAAQRMGFGSVIKFVFRFTRAFWRDHHSSAGFMISEEKVPTWWTQNGDDSLLTGWLGGPSADEWINASEEQLLSMALHSLCGIFQLTYAEIHSMLTEWHVYNWARDEWADGGYSYTTPDSEEALKLFRQPPGGVVFFAGEAFYEGDSPGTVEAALVSGRDIARALNGSA</sequence>
<evidence type="ECO:0000256" key="6">
    <source>
        <dbReference type="ARBA" id="ARBA00047321"/>
    </source>
</evidence>
<accession>A0ABS9KT50</accession>
<feature type="domain" description="Amine oxidase" evidence="7">
    <location>
        <begin position="17"/>
        <end position="422"/>
    </location>
</feature>
<evidence type="ECO:0000259" key="7">
    <source>
        <dbReference type="Pfam" id="PF01593"/>
    </source>
</evidence>
<evidence type="ECO:0000256" key="4">
    <source>
        <dbReference type="ARBA" id="ARBA00017871"/>
    </source>
</evidence>
<reference evidence="8" key="1">
    <citation type="submission" date="2022-01" db="EMBL/GenBank/DDBJ databases">
        <authorList>
            <person name="Jo J.-H."/>
            <person name="Im W.-T."/>
        </authorList>
    </citation>
    <scope>NUCLEOTIDE SEQUENCE</scope>
    <source>
        <strain evidence="8">NA20</strain>
    </source>
</reference>
<evidence type="ECO:0000256" key="1">
    <source>
        <dbReference type="ARBA" id="ARBA00004814"/>
    </source>
</evidence>
<dbReference type="EMBL" id="JAKLTR010000009">
    <property type="protein sequence ID" value="MCG2615509.1"/>
    <property type="molecule type" value="Genomic_DNA"/>
</dbReference>
<organism evidence="8 9">
    <name type="scientific">Terrimonas ginsenosidimutans</name>
    <dbReference type="NCBI Taxonomy" id="2908004"/>
    <lineage>
        <taxon>Bacteria</taxon>
        <taxon>Pseudomonadati</taxon>
        <taxon>Bacteroidota</taxon>
        <taxon>Chitinophagia</taxon>
        <taxon>Chitinophagales</taxon>
        <taxon>Chitinophagaceae</taxon>
        <taxon>Terrimonas</taxon>
    </lineage>
</organism>